<evidence type="ECO:0000313" key="3">
    <source>
        <dbReference type="EMBL" id="KAE9383812.1"/>
    </source>
</evidence>
<dbReference type="EMBL" id="ML770315">
    <property type="protein sequence ID" value="KAE9383812.1"/>
    <property type="molecule type" value="Genomic_DNA"/>
</dbReference>
<dbReference type="OrthoDB" id="184415at2759"/>
<name>A0A6A4GE26_9AGAR</name>
<evidence type="ECO:0000256" key="1">
    <source>
        <dbReference type="ARBA" id="ARBA00023157"/>
    </source>
</evidence>
<organism evidence="3 4">
    <name type="scientific">Gymnopus androsaceus JB14</name>
    <dbReference type="NCBI Taxonomy" id="1447944"/>
    <lineage>
        <taxon>Eukaryota</taxon>
        <taxon>Fungi</taxon>
        <taxon>Dikarya</taxon>
        <taxon>Basidiomycota</taxon>
        <taxon>Agaricomycotina</taxon>
        <taxon>Agaricomycetes</taxon>
        <taxon>Agaricomycetidae</taxon>
        <taxon>Agaricales</taxon>
        <taxon>Marasmiineae</taxon>
        <taxon>Omphalotaceae</taxon>
        <taxon>Gymnopus</taxon>
    </lineage>
</organism>
<proteinExistence type="predicted"/>
<evidence type="ECO:0000313" key="4">
    <source>
        <dbReference type="Proteomes" id="UP000799118"/>
    </source>
</evidence>
<protein>
    <recommendedName>
        <fullName evidence="2">Sushi domain-containing protein</fullName>
    </recommendedName>
</protein>
<dbReference type="AlphaFoldDB" id="A0A6A4GE26"/>
<reference evidence="3" key="1">
    <citation type="journal article" date="2019" name="Environ. Microbiol.">
        <title>Fungal ecological strategies reflected in gene transcription - a case study of two litter decomposers.</title>
        <authorList>
            <person name="Barbi F."/>
            <person name="Kohler A."/>
            <person name="Barry K."/>
            <person name="Baskaran P."/>
            <person name="Daum C."/>
            <person name="Fauchery L."/>
            <person name="Ihrmark K."/>
            <person name="Kuo A."/>
            <person name="LaButti K."/>
            <person name="Lipzen A."/>
            <person name="Morin E."/>
            <person name="Grigoriev I.V."/>
            <person name="Henrissat B."/>
            <person name="Lindahl B."/>
            <person name="Martin F."/>
        </authorList>
    </citation>
    <scope>NUCLEOTIDE SEQUENCE</scope>
    <source>
        <strain evidence="3">JB14</strain>
    </source>
</reference>
<dbReference type="PROSITE" id="PS50923">
    <property type="entry name" value="SUSHI"/>
    <property type="match status" value="1"/>
</dbReference>
<dbReference type="InterPro" id="IPR000436">
    <property type="entry name" value="Sushi_SCR_CCP_dom"/>
</dbReference>
<dbReference type="Proteomes" id="UP000799118">
    <property type="component" value="Unassembled WGS sequence"/>
</dbReference>
<feature type="domain" description="Sushi" evidence="2">
    <location>
        <begin position="122"/>
        <end position="177"/>
    </location>
</feature>
<sequence>MSIERYCKSIFYVSFCVYTISWHGGPLGMGWQCITSYSSVASASAPSSSFGFGPTNSRSCGTLNNGKDPPWRDSERERRLVIGYKMGGTTSFSSALFNLYLSNTWNSSRTLHLPGLGGFTSVLCSRQPRSSSQRRSLHMLSRRLRDLCATLLQLGSARSTCSSNTSWTRATLRMPMC</sequence>
<keyword evidence="1" id="KW-1015">Disulfide bond</keyword>
<keyword evidence="4" id="KW-1185">Reference proteome</keyword>
<accession>A0A6A4GE26</accession>
<gene>
    <name evidence="3" type="ORF">BT96DRAFT_712904</name>
</gene>
<evidence type="ECO:0000259" key="2">
    <source>
        <dbReference type="PROSITE" id="PS50923"/>
    </source>
</evidence>